<evidence type="ECO:0000313" key="1">
    <source>
        <dbReference type="EMBL" id="GAA5133945.1"/>
    </source>
</evidence>
<dbReference type="CDD" id="cd16413">
    <property type="entry name" value="DGQHR_domain"/>
    <property type="match status" value="1"/>
</dbReference>
<dbReference type="NCBIfam" id="TIGR03187">
    <property type="entry name" value="DGQHR"/>
    <property type="match status" value="1"/>
</dbReference>
<dbReference type="InterPro" id="IPR017601">
    <property type="entry name" value="DGQHR-contain_dom"/>
</dbReference>
<protein>
    <recommendedName>
        <fullName evidence="3">DGQHR domain-containing protein</fullName>
    </recommendedName>
</protein>
<organism evidence="1 2">
    <name type="scientific">Pseudonocardia adelaidensis</name>
    <dbReference type="NCBI Taxonomy" id="648754"/>
    <lineage>
        <taxon>Bacteria</taxon>
        <taxon>Bacillati</taxon>
        <taxon>Actinomycetota</taxon>
        <taxon>Actinomycetes</taxon>
        <taxon>Pseudonocardiales</taxon>
        <taxon>Pseudonocardiaceae</taxon>
        <taxon>Pseudonocardia</taxon>
    </lineage>
</organism>
<dbReference type="Pfam" id="PF14072">
    <property type="entry name" value="DndB"/>
    <property type="match status" value="1"/>
</dbReference>
<sequence length="381" mass="42629">MADQYILRVPAIRLAQGRHSIYVFGIDGKKLADFATVSRARRDDTDDLHGYQRPEVVSHIRAIRRYLESDGAMLPNAIVLAFTDQVRFEAAALLSESEPVSYSQPGELIIPVDETQDDAEKPAWLVDGQQRTAAIRDADVAEFPVAAVGFIASGEEEQRSQFILVNNTKPLPKGLIHELLPETTGELPAQYARRRLPASVLTRLNTHPESPFRAAISTPTTPGGYIKDNSVLKMIENSLYEGALYQYRDPRTGEGEEGQMLCHLILFWNRVRERWPEAWELPPRKSRLTHGVGIQSLGYIMDMLTAERDASEVSAEEIDGSLAVLDPVVAWTDGTWCLSPGDERRWNGLQNTPNDVRKLTNLFVQQLRSKAGNDQISLLVE</sequence>
<dbReference type="NCBIfam" id="NF041060">
    <property type="entry name" value="DpdB"/>
    <property type="match status" value="1"/>
</dbReference>
<evidence type="ECO:0000313" key="2">
    <source>
        <dbReference type="Proteomes" id="UP001500804"/>
    </source>
</evidence>
<dbReference type="EMBL" id="BAABJO010000028">
    <property type="protein sequence ID" value="GAA5133945.1"/>
    <property type="molecule type" value="Genomic_DNA"/>
</dbReference>
<reference evidence="2" key="1">
    <citation type="journal article" date="2019" name="Int. J. Syst. Evol. Microbiol.">
        <title>The Global Catalogue of Microorganisms (GCM) 10K type strain sequencing project: providing services to taxonomists for standard genome sequencing and annotation.</title>
        <authorList>
            <consortium name="The Broad Institute Genomics Platform"/>
            <consortium name="The Broad Institute Genome Sequencing Center for Infectious Disease"/>
            <person name="Wu L."/>
            <person name="Ma J."/>
        </authorList>
    </citation>
    <scope>NUCLEOTIDE SEQUENCE [LARGE SCALE GENOMIC DNA]</scope>
    <source>
        <strain evidence="2">JCM 18302</strain>
    </source>
</reference>
<comment type="caution">
    <text evidence="1">The sequence shown here is derived from an EMBL/GenBank/DDBJ whole genome shotgun (WGS) entry which is preliminary data.</text>
</comment>
<evidence type="ECO:0008006" key="3">
    <source>
        <dbReference type="Google" id="ProtNLM"/>
    </source>
</evidence>
<name>A0ABP9NWK4_9PSEU</name>
<dbReference type="Proteomes" id="UP001500804">
    <property type="component" value="Unassembled WGS sequence"/>
</dbReference>
<dbReference type="RefSeq" id="WP_345609721.1">
    <property type="nucleotide sequence ID" value="NZ_BAABJO010000028.1"/>
</dbReference>
<keyword evidence="2" id="KW-1185">Reference proteome</keyword>
<accession>A0ABP9NWK4</accession>
<dbReference type="InterPro" id="IPR017642">
    <property type="entry name" value="DNA_S_mod_DndB"/>
</dbReference>
<proteinExistence type="predicted"/>
<gene>
    <name evidence="1" type="ORF">GCM10023320_60930</name>
</gene>